<dbReference type="OrthoDB" id="9792992at2"/>
<accession>A0A562MG12</accession>
<dbReference type="SUPFAM" id="SSF55874">
    <property type="entry name" value="ATPase domain of HSP90 chaperone/DNA topoisomerase II/histidine kinase"/>
    <property type="match status" value="1"/>
</dbReference>
<comment type="caution">
    <text evidence="3">The sequence shown here is derived from an EMBL/GenBank/DDBJ whole genome shotgun (WGS) entry which is preliminary data.</text>
</comment>
<dbReference type="GO" id="GO:0000155">
    <property type="term" value="F:phosphorelay sensor kinase activity"/>
    <property type="evidence" value="ECO:0007669"/>
    <property type="project" value="InterPro"/>
</dbReference>
<evidence type="ECO:0000256" key="1">
    <source>
        <dbReference type="SAM" id="Phobius"/>
    </source>
</evidence>
<protein>
    <submittedName>
        <fullName evidence="3">GHKL domain-containing protein</fullName>
    </submittedName>
</protein>
<dbReference type="Proteomes" id="UP000315908">
    <property type="component" value="Unassembled WGS sequence"/>
</dbReference>
<dbReference type="InterPro" id="IPR010559">
    <property type="entry name" value="Sig_transdc_His_kin_internal"/>
</dbReference>
<evidence type="ECO:0000313" key="4">
    <source>
        <dbReference type="Proteomes" id="UP000315908"/>
    </source>
</evidence>
<dbReference type="PANTHER" id="PTHR34220:SF7">
    <property type="entry name" value="SENSOR HISTIDINE KINASE YPDA"/>
    <property type="match status" value="1"/>
</dbReference>
<dbReference type="PANTHER" id="PTHR34220">
    <property type="entry name" value="SENSOR HISTIDINE KINASE YPDA"/>
    <property type="match status" value="1"/>
</dbReference>
<dbReference type="InterPro" id="IPR050640">
    <property type="entry name" value="Bact_2-comp_sensor_kinase"/>
</dbReference>
<feature type="domain" description="Signal transduction histidine kinase internal region" evidence="2">
    <location>
        <begin position="167"/>
        <end position="244"/>
    </location>
</feature>
<dbReference type="EMBL" id="VLKR01000015">
    <property type="protein sequence ID" value="TWI18812.1"/>
    <property type="molecule type" value="Genomic_DNA"/>
</dbReference>
<organism evidence="3 4">
    <name type="scientific">Sphingobacterium siyangense</name>
    <dbReference type="NCBI Taxonomy" id="459529"/>
    <lineage>
        <taxon>Bacteria</taxon>
        <taxon>Pseudomonadati</taxon>
        <taxon>Bacteroidota</taxon>
        <taxon>Sphingobacteriia</taxon>
        <taxon>Sphingobacteriales</taxon>
        <taxon>Sphingobacteriaceae</taxon>
        <taxon>Sphingobacterium</taxon>
    </lineage>
</organism>
<keyword evidence="1" id="KW-1133">Transmembrane helix</keyword>
<feature type="transmembrane region" description="Helical" evidence="1">
    <location>
        <begin position="83"/>
        <end position="106"/>
    </location>
</feature>
<name>A0A562MG12_9SPHI</name>
<dbReference type="RefSeq" id="WP_145328393.1">
    <property type="nucleotide sequence ID" value="NZ_VLKR01000015.1"/>
</dbReference>
<dbReference type="AlphaFoldDB" id="A0A562MG12"/>
<keyword evidence="1" id="KW-0812">Transmembrane</keyword>
<feature type="transmembrane region" description="Helical" evidence="1">
    <location>
        <begin position="24"/>
        <end position="41"/>
    </location>
</feature>
<gene>
    <name evidence="3" type="ORF">IQ31_02940</name>
</gene>
<evidence type="ECO:0000259" key="2">
    <source>
        <dbReference type="Pfam" id="PF06580"/>
    </source>
</evidence>
<sequence length="358" mass="42311">MNIISQQTKDQRIVNFLVLKKYRVWRHLLFLGVFYFFLFNSKYKQIPESNNENIWVLCVCLVFVPMFYINMYLLVPLFFKGKYIIYFILLVGVNFIGIDILARTFVWLEPTIVTDMHRKEDAELFKYFNAIFISTPFLMVSTMVKLFQKWVKDNEQIAELQKLTLNMELNELKNQISPHFLFNMLNNVKALIRANPEAATTVIMKLSEFLRYQLYENNEEKTPLSAEINFLSNFINLEKIRRDNLIVTLENNIDQHTLHTILIPPNLFTVFVENAVKHSVDISGKEAFINIEFKFEDKKLYFVCTNSKSENYFVPNEKYSGLGLANIKRRLELLYNNNYNLEITSTENKYIVSLTLPV</sequence>
<dbReference type="Pfam" id="PF06580">
    <property type="entry name" value="His_kinase"/>
    <property type="match status" value="1"/>
</dbReference>
<feature type="transmembrane region" description="Helical" evidence="1">
    <location>
        <begin position="53"/>
        <end position="71"/>
    </location>
</feature>
<reference evidence="3 4" key="1">
    <citation type="journal article" date="2015" name="Stand. Genomic Sci.">
        <title>Genomic Encyclopedia of Bacterial and Archaeal Type Strains, Phase III: the genomes of soil and plant-associated and newly described type strains.</title>
        <authorList>
            <person name="Whitman W.B."/>
            <person name="Woyke T."/>
            <person name="Klenk H.P."/>
            <person name="Zhou Y."/>
            <person name="Lilburn T.G."/>
            <person name="Beck B.J."/>
            <person name="De Vos P."/>
            <person name="Vandamme P."/>
            <person name="Eisen J.A."/>
            <person name="Garrity G."/>
            <person name="Hugenholtz P."/>
            <person name="Kyrpides N.C."/>
        </authorList>
    </citation>
    <scope>NUCLEOTIDE SEQUENCE [LARGE SCALE GENOMIC DNA]</scope>
    <source>
        <strain evidence="3 4">CGMCC 1.6855</strain>
    </source>
</reference>
<dbReference type="GO" id="GO:0016020">
    <property type="term" value="C:membrane"/>
    <property type="evidence" value="ECO:0007669"/>
    <property type="project" value="InterPro"/>
</dbReference>
<proteinExistence type="predicted"/>
<keyword evidence="1" id="KW-0472">Membrane</keyword>
<dbReference type="Gene3D" id="3.30.565.10">
    <property type="entry name" value="Histidine kinase-like ATPase, C-terminal domain"/>
    <property type="match status" value="1"/>
</dbReference>
<dbReference type="InterPro" id="IPR036890">
    <property type="entry name" value="HATPase_C_sf"/>
</dbReference>
<feature type="transmembrane region" description="Helical" evidence="1">
    <location>
        <begin position="127"/>
        <end position="147"/>
    </location>
</feature>
<evidence type="ECO:0000313" key="3">
    <source>
        <dbReference type="EMBL" id="TWI18812.1"/>
    </source>
</evidence>